<dbReference type="InterPro" id="IPR005651">
    <property type="entry name" value="Trm112-like"/>
</dbReference>
<name>A0A0S4N961_9BACT</name>
<evidence type="ECO:0000313" key="1">
    <source>
        <dbReference type="EMBL" id="CUU07732.1"/>
    </source>
</evidence>
<accession>A0A0S4N961</accession>
<dbReference type="Gene3D" id="2.20.25.10">
    <property type="match status" value="1"/>
</dbReference>
<dbReference type="STRING" id="1643428.GCA_001442855_01853"/>
<dbReference type="PANTHER" id="PTHR33505:SF4">
    <property type="entry name" value="PROTEIN PREY, MITOCHONDRIAL"/>
    <property type="match status" value="1"/>
</dbReference>
<reference evidence="2" key="1">
    <citation type="submission" date="2015-11" db="EMBL/GenBank/DDBJ databases">
        <authorList>
            <person name="Varghese N."/>
        </authorList>
    </citation>
    <scope>NUCLEOTIDE SEQUENCE [LARGE SCALE GENOMIC DNA]</scope>
</reference>
<gene>
    <name evidence="1" type="ORF">JGI1_01891</name>
</gene>
<dbReference type="PANTHER" id="PTHR33505">
    <property type="entry name" value="ZGC:162634"/>
    <property type="match status" value="1"/>
</dbReference>
<sequence>MFDKKLLEILACPKCKGDLKYSEETESVLCEKCGRVYEIRDGLLILKPQDESERWYHDGKFSS</sequence>
<dbReference type="EMBL" id="FAOO01000015">
    <property type="protein sequence ID" value="CUU07732.1"/>
    <property type="molecule type" value="Genomic_DNA"/>
</dbReference>
<dbReference type="GO" id="GO:0005829">
    <property type="term" value="C:cytosol"/>
    <property type="evidence" value="ECO:0007669"/>
    <property type="project" value="TreeGrafter"/>
</dbReference>
<protein>
    <submittedName>
        <fullName evidence="1">Uncharacterized protein</fullName>
    </submittedName>
</protein>
<dbReference type="RefSeq" id="WP_140945612.1">
    <property type="nucleotide sequence ID" value="NZ_FAOO01000015.1"/>
</dbReference>
<dbReference type="Pfam" id="PF03966">
    <property type="entry name" value="Trm112p"/>
    <property type="match status" value="1"/>
</dbReference>
<dbReference type="Proteomes" id="UP000320623">
    <property type="component" value="Unassembled WGS sequence"/>
</dbReference>
<keyword evidence="2" id="KW-1185">Reference proteome</keyword>
<organism evidence="1 2">
    <name type="scientific">Candidatus Thermokryptus mobilis</name>
    <dbReference type="NCBI Taxonomy" id="1643428"/>
    <lineage>
        <taxon>Bacteria</taxon>
        <taxon>Pseudomonadati</taxon>
        <taxon>Candidatus Kryptoniota</taxon>
        <taxon>Candidatus Thermokryptus</taxon>
    </lineage>
</organism>
<dbReference type="AlphaFoldDB" id="A0A0S4N961"/>
<dbReference type="SUPFAM" id="SSF158997">
    <property type="entry name" value="Trm112p-like"/>
    <property type="match status" value="1"/>
</dbReference>
<evidence type="ECO:0000313" key="2">
    <source>
        <dbReference type="Proteomes" id="UP000320623"/>
    </source>
</evidence>
<dbReference type="OrthoDB" id="9812205at2"/>
<proteinExistence type="predicted"/>